<proteinExistence type="predicted"/>
<name>A0ACC4CVB3_POPAL</name>
<dbReference type="EMBL" id="RCHU02000001">
    <property type="protein sequence ID" value="KAL3609170.1"/>
    <property type="molecule type" value="Genomic_DNA"/>
</dbReference>
<dbReference type="Proteomes" id="UP000309997">
    <property type="component" value="Unassembled WGS sequence"/>
</dbReference>
<gene>
    <name evidence="1" type="ORF">D5086_000190</name>
</gene>
<protein>
    <submittedName>
        <fullName evidence="1">Uncharacterized protein</fullName>
    </submittedName>
</protein>
<keyword evidence="2" id="KW-1185">Reference proteome</keyword>
<evidence type="ECO:0000313" key="2">
    <source>
        <dbReference type="Proteomes" id="UP000309997"/>
    </source>
</evidence>
<evidence type="ECO:0000313" key="1">
    <source>
        <dbReference type="EMBL" id="KAL3609170.1"/>
    </source>
</evidence>
<sequence length="78" mass="9222">MSRGVTPFLEHWLFLLGTATVVKKITDEMLGKVHDMESIKIMKKVLECPQWGSHRRILMWLVIRVREETIPRSTEKFL</sequence>
<comment type="caution">
    <text evidence="1">The sequence shown here is derived from an EMBL/GenBank/DDBJ whole genome shotgun (WGS) entry which is preliminary data.</text>
</comment>
<accession>A0ACC4CVB3</accession>
<reference evidence="1 2" key="1">
    <citation type="journal article" date="2024" name="Plant Biotechnol. J.">
        <title>Genome and CRISPR/Cas9 system of a widespread forest tree (Populus alba) in the world.</title>
        <authorList>
            <person name="Liu Y.J."/>
            <person name="Jiang P.F."/>
            <person name="Han X.M."/>
            <person name="Li X.Y."/>
            <person name="Wang H.M."/>
            <person name="Wang Y.J."/>
            <person name="Wang X.X."/>
            <person name="Zeng Q.Y."/>
        </authorList>
    </citation>
    <scope>NUCLEOTIDE SEQUENCE [LARGE SCALE GENOMIC DNA]</scope>
    <source>
        <strain evidence="2">cv. PAL-ZL1</strain>
    </source>
</reference>
<organism evidence="1 2">
    <name type="scientific">Populus alba</name>
    <name type="common">White poplar</name>
    <dbReference type="NCBI Taxonomy" id="43335"/>
    <lineage>
        <taxon>Eukaryota</taxon>
        <taxon>Viridiplantae</taxon>
        <taxon>Streptophyta</taxon>
        <taxon>Embryophyta</taxon>
        <taxon>Tracheophyta</taxon>
        <taxon>Spermatophyta</taxon>
        <taxon>Magnoliopsida</taxon>
        <taxon>eudicotyledons</taxon>
        <taxon>Gunneridae</taxon>
        <taxon>Pentapetalae</taxon>
        <taxon>rosids</taxon>
        <taxon>fabids</taxon>
        <taxon>Malpighiales</taxon>
        <taxon>Salicaceae</taxon>
        <taxon>Saliceae</taxon>
        <taxon>Populus</taxon>
    </lineage>
</organism>